<dbReference type="Pfam" id="PF08807">
    <property type="entry name" value="DUF1798"/>
    <property type="match status" value="1"/>
</dbReference>
<gene>
    <name evidence="2" type="ORF">B9M88_00060</name>
    <name evidence="1" type="ORF">GLV84_10920</name>
</gene>
<accession>A0A2T4MPY0</accession>
<dbReference type="KEGG" id="sagq:EP23_03130"/>
<dbReference type="Proteomes" id="UP000646308">
    <property type="component" value="Unassembled WGS sequence"/>
</dbReference>
<evidence type="ECO:0000313" key="2">
    <source>
        <dbReference type="EMBL" id="OTW32105.1"/>
    </source>
</evidence>
<proteinExistence type="predicted"/>
<reference evidence="1" key="2">
    <citation type="submission" date="2019-11" db="EMBL/GenBank/DDBJ databases">
        <title>Whole genome comparisons of Staphylococcus agnetis isolates from cattle and chickens.</title>
        <authorList>
            <person name="Rhoads D."/>
            <person name="Shwani A."/>
            <person name="Adkins P."/>
            <person name="Calcutt M."/>
            <person name="Middleton J."/>
        </authorList>
    </citation>
    <scope>NUCLEOTIDE SEQUENCE</scope>
    <source>
        <strain evidence="1">1387</strain>
    </source>
</reference>
<keyword evidence="3" id="KW-1185">Reference proteome</keyword>
<dbReference type="GeneID" id="57691561"/>
<dbReference type="EMBL" id="NEFX01000001">
    <property type="protein sequence ID" value="OTW32105.1"/>
    <property type="molecule type" value="Genomic_DNA"/>
</dbReference>
<evidence type="ECO:0000313" key="3">
    <source>
        <dbReference type="Proteomes" id="UP000195208"/>
    </source>
</evidence>
<dbReference type="OrthoDB" id="2418117at2"/>
<name>A0A2T4MPY0_9STAP</name>
<evidence type="ECO:0000313" key="4">
    <source>
        <dbReference type="Proteomes" id="UP000646308"/>
    </source>
</evidence>
<dbReference type="Gene3D" id="1.20.120.440">
    <property type="entry name" value="YppE-like"/>
    <property type="match status" value="1"/>
</dbReference>
<reference evidence="2 3" key="1">
    <citation type="submission" date="2017-04" db="EMBL/GenBank/DDBJ databases">
        <title>Staphylococcus agnetis, a potential pathogen in the broiler production.</title>
        <authorList>
            <person name="Poulsen L."/>
        </authorList>
    </citation>
    <scope>NUCLEOTIDE SEQUENCE [LARGE SCALE GENOMIC DNA]</scope>
    <source>
        <strain evidence="2 3">723_310714_2_2_spleen</strain>
    </source>
</reference>
<dbReference type="SUPFAM" id="SSF140415">
    <property type="entry name" value="YppE-like"/>
    <property type="match status" value="1"/>
</dbReference>
<dbReference type="RefSeq" id="WP_060551061.1">
    <property type="nucleotide sequence ID" value="NZ_CP009623.1"/>
</dbReference>
<dbReference type="AlphaFoldDB" id="A0A2T4MPY0"/>
<organism evidence="1 4">
    <name type="scientific">Staphylococcus agnetis</name>
    <dbReference type="NCBI Taxonomy" id="985762"/>
    <lineage>
        <taxon>Bacteria</taxon>
        <taxon>Bacillati</taxon>
        <taxon>Bacillota</taxon>
        <taxon>Bacilli</taxon>
        <taxon>Bacillales</taxon>
        <taxon>Staphylococcaceae</taxon>
        <taxon>Staphylococcus</taxon>
    </lineage>
</organism>
<dbReference type="InterPro" id="IPR014913">
    <property type="entry name" value="YppE-like"/>
</dbReference>
<sequence length="111" mass="13322">MNVQELIEINKAIQKRFKLAKQGHQYDFEKDIKPFVSDVDASLLSFKKNYHSMLTFPYFNDQKFHRLIQIIEEVSVECHYKRTSTKIFNDKIKVVTHDLNYLKQMSEQNHV</sequence>
<dbReference type="InterPro" id="IPR023351">
    <property type="entry name" value="YppE-like_sf"/>
</dbReference>
<comment type="caution">
    <text evidence="1">The sequence shown here is derived from an EMBL/GenBank/DDBJ whole genome shotgun (WGS) entry which is preliminary data.</text>
</comment>
<dbReference type="EMBL" id="WMFL01000083">
    <property type="protein sequence ID" value="NJI03339.1"/>
    <property type="molecule type" value="Genomic_DNA"/>
</dbReference>
<protein>
    <submittedName>
        <fullName evidence="2">DUF1798 domain-containing protein</fullName>
    </submittedName>
    <submittedName>
        <fullName evidence="1">DUF1798 family protein</fullName>
    </submittedName>
</protein>
<evidence type="ECO:0000313" key="1">
    <source>
        <dbReference type="EMBL" id="NJI03339.1"/>
    </source>
</evidence>
<dbReference type="Proteomes" id="UP000195208">
    <property type="component" value="Unassembled WGS sequence"/>
</dbReference>